<dbReference type="KEGG" id="pcor:KS4_00900"/>
<feature type="transmembrane region" description="Helical" evidence="1">
    <location>
        <begin position="42"/>
        <end position="62"/>
    </location>
</feature>
<evidence type="ECO:0000256" key="1">
    <source>
        <dbReference type="SAM" id="Phobius"/>
    </source>
</evidence>
<keyword evidence="1" id="KW-1133">Transmembrane helix</keyword>
<dbReference type="AlphaFoldDB" id="A0A517YPB4"/>
<gene>
    <name evidence="2" type="ORF">KS4_00900</name>
</gene>
<organism evidence="2 3">
    <name type="scientific">Poriferisphaera corsica</name>
    <dbReference type="NCBI Taxonomy" id="2528020"/>
    <lineage>
        <taxon>Bacteria</taxon>
        <taxon>Pseudomonadati</taxon>
        <taxon>Planctomycetota</taxon>
        <taxon>Phycisphaerae</taxon>
        <taxon>Phycisphaerales</taxon>
        <taxon>Phycisphaeraceae</taxon>
        <taxon>Poriferisphaera</taxon>
    </lineage>
</organism>
<dbReference type="Proteomes" id="UP000317369">
    <property type="component" value="Chromosome"/>
</dbReference>
<proteinExistence type="predicted"/>
<evidence type="ECO:0000313" key="2">
    <source>
        <dbReference type="EMBL" id="QDU32061.1"/>
    </source>
</evidence>
<protein>
    <recommendedName>
        <fullName evidence="4">Asl1-like glycosyl hydrolase catalytic domain-containing protein</fullName>
    </recommendedName>
</protein>
<dbReference type="SUPFAM" id="SSF51445">
    <property type="entry name" value="(Trans)glycosidases"/>
    <property type="match status" value="1"/>
</dbReference>
<sequence length="515" mass="58628">MVENGVWNNDASVVTGAVLSVGMVCVSLLFDRTLSMSRFTKLFVTGCAGLLSLSLCSGLLAVDEGVEKQKPMTSEFIGVNDHAIRFKPKLNAPLIKDFMGINGHTFQMNASIYSPLVKNARDFHGINWDLADDSSRKTTFPIAANGTDWNIIYGSWLGSGMTVDVSLMIHRFTEKDWKNVEVDAPAYAKAFAEFFGPTKGNGLVSSIEIGNETKTYNDEFYLKVFKLMAKAIRDADPAIRILPASVQYRESSKYHRNVEVLRNDIDLFDVLNVHTYPFLKKWPSYEMTYPEHQEIEYLKSVKGIIEWRDKYAKDKEIWITEFGWDSSTQKPNPNGNWKDWVCVTDRQQAQYIARSYLIFAGMKVDRAYLFWFDDNDVPQLFGSSGVTRMGKPKESYWSMEQIQRLLGEYRFDRKIKETENVYAYAYVNGSDANEEIWAIWSPTGEDRVAEVVLNGFEGQVEWVKPMAVGRTGDWHGDVVYDDHISDKPNGGCKVVNRSQLKVTISESPIYVKINK</sequence>
<feature type="transmembrane region" description="Helical" evidence="1">
    <location>
        <begin position="12"/>
        <end position="30"/>
    </location>
</feature>
<dbReference type="Gene3D" id="3.20.20.80">
    <property type="entry name" value="Glycosidases"/>
    <property type="match status" value="1"/>
</dbReference>
<name>A0A517YPB4_9BACT</name>
<accession>A0A517YPB4</accession>
<dbReference type="InterPro" id="IPR017853">
    <property type="entry name" value="GH"/>
</dbReference>
<keyword evidence="1" id="KW-0812">Transmembrane</keyword>
<reference evidence="2 3" key="1">
    <citation type="submission" date="2019-02" db="EMBL/GenBank/DDBJ databases">
        <title>Deep-cultivation of Planctomycetes and their phenomic and genomic characterization uncovers novel biology.</title>
        <authorList>
            <person name="Wiegand S."/>
            <person name="Jogler M."/>
            <person name="Boedeker C."/>
            <person name="Pinto D."/>
            <person name="Vollmers J."/>
            <person name="Rivas-Marin E."/>
            <person name="Kohn T."/>
            <person name="Peeters S.H."/>
            <person name="Heuer A."/>
            <person name="Rast P."/>
            <person name="Oberbeckmann S."/>
            <person name="Bunk B."/>
            <person name="Jeske O."/>
            <person name="Meyerdierks A."/>
            <person name="Storesund J.E."/>
            <person name="Kallscheuer N."/>
            <person name="Luecker S."/>
            <person name="Lage O.M."/>
            <person name="Pohl T."/>
            <person name="Merkel B.J."/>
            <person name="Hornburger P."/>
            <person name="Mueller R.-W."/>
            <person name="Bruemmer F."/>
            <person name="Labrenz M."/>
            <person name="Spormann A.M."/>
            <person name="Op den Camp H."/>
            <person name="Overmann J."/>
            <person name="Amann R."/>
            <person name="Jetten M.S.M."/>
            <person name="Mascher T."/>
            <person name="Medema M.H."/>
            <person name="Devos D.P."/>
            <person name="Kaster A.-K."/>
            <person name="Ovreas L."/>
            <person name="Rohde M."/>
            <person name="Galperin M.Y."/>
            <person name="Jogler C."/>
        </authorList>
    </citation>
    <scope>NUCLEOTIDE SEQUENCE [LARGE SCALE GENOMIC DNA]</scope>
    <source>
        <strain evidence="2 3">KS4</strain>
    </source>
</reference>
<keyword evidence="1" id="KW-0472">Membrane</keyword>
<evidence type="ECO:0000313" key="3">
    <source>
        <dbReference type="Proteomes" id="UP000317369"/>
    </source>
</evidence>
<keyword evidence="3" id="KW-1185">Reference proteome</keyword>
<dbReference type="EMBL" id="CP036425">
    <property type="protein sequence ID" value="QDU32061.1"/>
    <property type="molecule type" value="Genomic_DNA"/>
</dbReference>
<evidence type="ECO:0008006" key="4">
    <source>
        <dbReference type="Google" id="ProtNLM"/>
    </source>
</evidence>